<protein>
    <submittedName>
        <fullName evidence="2">DUF4199 domain-containing protein</fullName>
    </submittedName>
</protein>
<dbReference type="Pfam" id="PF13858">
    <property type="entry name" value="DUF4199"/>
    <property type="match status" value="1"/>
</dbReference>
<comment type="caution">
    <text evidence="2">The sequence shown here is derived from an EMBL/GenBank/DDBJ whole genome shotgun (WGS) entry which is preliminary data.</text>
</comment>
<feature type="transmembrane region" description="Helical" evidence="1">
    <location>
        <begin position="40"/>
        <end position="62"/>
    </location>
</feature>
<keyword evidence="1" id="KW-0812">Transmembrane</keyword>
<feature type="transmembrane region" description="Helical" evidence="1">
    <location>
        <begin position="74"/>
        <end position="93"/>
    </location>
</feature>
<feature type="transmembrane region" description="Helical" evidence="1">
    <location>
        <begin position="144"/>
        <end position="168"/>
    </location>
</feature>
<organism evidence="2 3">
    <name type="scientific">Aquimarina rubra</name>
    <dbReference type="NCBI Taxonomy" id="1920033"/>
    <lineage>
        <taxon>Bacteria</taxon>
        <taxon>Pseudomonadati</taxon>
        <taxon>Bacteroidota</taxon>
        <taxon>Flavobacteriia</taxon>
        <taxon>Flavobacteriales</taxon>
        <taxon>Flavobacteriaceae</taxon>
        <taxon>Aquimarina</taxon>
    </lineage>
</organism>
<dbReference type="EMBL" id="JBHULE010000002">
    <property type="protein sequence ID" value="MFD2561348.1"/>
    <property type="molecule type" value="Genomic_DNA"/>
</dbReference>
<dbReference type="RefSeq" id="WP_378288975.1">
    <property type="nucleotide sequence ID" value="NZ_JBHULE010000002.1"/>
</dbReference>
<keyword evidence="1" id="KW-0472">Membrane</keyword>
<reference evidence="3" key="1">
    <citation type="journal article" date="2019" name="Int. J. Syst. Evol. Microbiol.">
        <title>The Global Catalogue of Microorganisms (GCM) 10K type strain sequencing project: providing services to taxonomists for standard genome sequencing and annotation.</title>
        <authorList>
            <consortium name="The Broad Institute Genomics Platform"/>
            <consortium name="The Broad Institute Genome Sequencing Center for Infectious Disease"/>
            <person name="Wu L."/>
            <person name="Ma J."/>
        </authorList>
    </citation>
    <scope>NUCLEOTIDE SEQUENCE [LARGE SCALE GENOMIC DNA]</scope>
    <source>
        <strain evidence="3">KCTC 52274</strain>
    </source>
</reference>
<feature type="transmembrane region" description="Helical" evidence="1">
    <location>
        <begin position="12"/>
        <end position="34"/>
    </location>
</feature>
<sequence>MKSKSIPIKKYIVKYGILFGIASIIFSLTSYLMGNYTEQGLVHLVIRLFITITSIIIGQLSYRKNNDNYISLGEAIKIGVGIIVLGGLMAIIWEILLLKVIDPEIITELADNQIKKIAENAKDFTLENMDRKIELTNKITSPHIMLIGALAENIFIGFLFSLIGGLIIQKKRDPFK</sequence>
<name>A0ABW5L8X2_9FLAO</name>
<keyword evidence="1" id="KW-1133">Transmembrane helix</keyword>
<keyword evidence="3" id="KW-1185">Reference proteome</keyword>
<evidence type="ECO:0000313" key="2">
    <source>
        <dbReference type="EMBL" id="MFD2561348.1"/>
    </source>
</evidence>
<proteinExistence type="predicted"/>
<gene>
    <name evidence="2" type="ORF">ACFSR1_01625</name>
</gene>
<evidence type="ECO:0000256" key="1">
    <source>
        <dbReference type="SAM" id="Phobius"/>
    </source>
</evidence>
<dbReference type="InterPro" id="IPR025250">
    <property type="entry name" value="DUF4199"/>
</dbReference>
<dbReference type="Proteomes" id="UP001597319">
    <property type="component" value="Unassembled WGS sequence"/>
</dbReference>
<evidence type="ECO:0000313" key="3">
    <source>
        <dbReference type="Proteomes" id="UP001597319"/>
    </source>
</evidence>
<accession>A0ABW5L8X2</accession>